<name>A0A7H0HE97_9BURK</name>
<keyword evidence="2" id="KW-1185">Reference proteome</keyword>
<proteinExistence type="predicted"/>
<protein>
    <submittedName>
        <fullName evidence="1">VCBS repeat-containing protein</fullName>
    </submittedName>
</protein>
<evidence type="ECO:0000313" key="2">
    <source>
        <dbReference type="Proteomes" id="UP000516057"/>
    </source>
</evidence>
<dbReference type="AlphaFoldDB" id="A0A7H0HE97"/>
<organism evidence="1 2">
    <name type="scientific">Paenacidovorax monticola</name>
    <dbReference type="NCBI Taxonomy" id="1926868"/>
    <lineage>
        <taxon>Bacteria</taxon>
        <taxon>Pseudomonadati</taxon>
        <taxon>Pseudomonadota</taxon>
        <taxon>Betaproteobacteria</taxon>
        <taxon>Burkholderiales</taxon>
        <taxon>Comamonadaceae</taxon>
        <taxon>Paenacidovorax</taxon>
    </lineage>
</organism>
<evidence type="ECO:0000313" key="1">
    <source>
        <dbReference type="EMBL" id="QNP58863.1"/>
    </source>
</evidence>
<dbReference type="EMBL" id="CP060790">
    <property type="protein sequence ID" value="QNP58863.1"/>
    <property type="molecule type" value="Genomic_DNA"/>
</dbReference>
<dbReference type="RefSeq" id="WP_187735848.1">
    <property type="nucleotide sequence ID" value="NZ_CP060790.1"/>
</dbReference>
<dbReference type="KEGG" id="amon:H9L24_18340"/>
<reference evidence="1 2" key="1">
    <citation type="submission" date="2020-08" db="EMBL/GenBank/DDBJ databases">
        <title>Genome sequence of Acidovorax monticola KACC 19171T.</title>
        <authorList>
            <person name="Hyun D.-W."/>
            <person name="Bae J.-W."/>
        </authorList>
    </citation>
    <scope>NUCLEOTIDE SEQUENCE [LARGE SCALE GENOMIC DNA]</scope>
    <source>
        <strain evidence="1 2">KACC 19171</strain>
    </source>
</reference>
<dbReference type="SUPFAM" id="SSF63829">
    <property type="entry name" value="Calcium-dependent phosphotriesterase"/>
    <property type="match status" value="1"/>
</dbReference>
<accession>A0A7H0HE97</accession>
<dbReference type="Proteomes" id="UP000516057">
    <property type="component" value="Chromosome"/>
</dbReference>
<sequence length="230" mass="24965">MGFAPRDVVVMKVEQGRFQALATPYSGKDVAWVDGEMGGSADSAKVRKARWCEAPWHPVAVSKAPGAPQGGVAVACLDDRKVVFVPKDDVLAQPRTLATFPAIARQARPSPSGLWLYVALETGGRNARVHMETGELQWVKSPLTGAVGVAPLADDLVIWSEDSGLYLQRLDARGDVLETRWLRTSGFSTGLQLMDIDGDGERDVLVLNSSDQVVDVIYGPLWERADLQRP</sequence>
<gene>
    <name evidence="1" type="ORF">H9L24_18340</name>
</gene>